<keyword evidence="4" id="KW-0443">Lipid metabolism</keyword>
<dbReference type="GO" id="GO:0006633">
    <property type="term" value="P:fatty acid biosynthetic process"/>
    <property type="evidence" value="ECO:0007669"/>
    <property type="project" value="TreeGrafter"/>
</dbReference>
<evidence type="ECO:0000256" key="1">
    <source>
        <dbReference type="ARBA" id="ARBA00006432"/>
    </source>
</evidence>
<evidence type="ECO:0000313" key="6">
    <source>
        <dbReference type="EMBL" id="MDV7266994.1"/>
    </source>
</evidence>
<dbReference type="GO" id="GO:0071766">
    <property type="term" value="P:Actinobacterium-type cell wall biogenesis"/>
    <property type="evidence" value="ECO:0007669"/>
    <property type="project" value="UniProtKB-ARBA"/>
</dbReference>
<gene>
    <name evidence="6" type="ORF">R4315_20915</name>
</gene>
<dbReference type="AlphaFoldDB" id="A0AAE5A8P9"/>
<comment type="caution">
    <text evidence="6">The sequence shown here is derived from an EMBL/GenBank/DDBJ whole genome shotgun (WGS) entry which is preliminary data.</text>
</comment>
<evidence type="ECO:0000256" key="2">
    <source>
        <dbReference type="ARBA" id="ARBA00022598"/>
    </source>
</evidence>
<proteinExistence type="inferred from homology"/>
<dbReference type="GO" id="GO:0070566">
    <property type="term" value="F:adenylyltransferase activity"/>
    <property type="evidence" value="ECO:0007669"/>
    <property type="project" value="TreeGrafter"/>
</dbReference>
<comment type="similarity">
    <text evidence="1">Belongs to the ATP-dependent AMP-binding enzyme family.</text>
</comment>
<organism evidence="6 7">
    <name type="scientific">Rhodococcus oxybenzonivorans</name>
    <dbReference type="NCBI Taxonomy" id="1990687"/>
    <lineage>
        <taxon>Bacteria</taxon>
        <taxon>Bacillati</taxon>
        <taxon>Actinomycetota</taxon>
        <taxon>Actinomycetes</taxon>
        <taxon>Mycobacteriales</taxon>
        <taxon>Nocardiaceae</taxon>
        <taxon>Rhodococcus</taxon>
    </lineage>
</organism>
<dbReference type="SUPFAM" id="SSF56801">
    <property type="entry name" value="Acetyl-CoA synthetase-like"/>
    <property type="match status" value="1"/>
</dbReference>
<dbReference type="InterPro" id="IPR045851">
    <property type="entry name" value="AMP-bd_C_sf"/>
</dbReference>
<dbReference type="PANTHER" id="PTHR22754">
    <property type="entry name" value="DISCO-INTERACTING PROTEIN 2 DIP2 -RELATED"/>
    <property type="match status" value="1"/>
</dbReference>
<dbReference type="PROSITE" id="PS00455">
    <property type="entry name" value="AMP_BINDING"/>
    <property type="match status" value="1"/>
</dbReference>
<dbReference type="InterPro" id="IPR042099">
    <property type="entry name" value="ANL_N_sf"/>
</dbReference>
<dbReference type="CDD" id="cd05931">
    <property type="entry name" value="FAAL"/>
    <property type="match status" value="1"/>
</dbReference>
<dbReference type="InterPro" id="IPR040097">
    <property type="entry name" value="FAAL/FAAC"/>
</dbReference>
<evidence type="ECO:0000313" key="7">
    <source>
        <dbReference type="Proteomes" id="UP001185863"/>
    </source>
</evidence>
<dbReference type="FunFam" id="3.40.50.12780:FF:000013">
    <property type="entry name" value="Long-chain-fatty-acid--AMP ligase FadD32"/>
    <property type="match status" value="1"/>
</dbReference>
<dbReference type="GO" id="GO:0005886">
    <property type="term" value="C:plasma membrane"/>
    <property type="evidence" value="ECO:0007669"/>
    <property type="project" value="TreeGrafter"/>
</dbReference>
<dbReference type="Gene3D" id="3.30.300.30">
    <property type="match status" value="1"/>
</dbReference>
<accession>A0AAE5A8P9</accession>
<dbReference type="GO" id="GO:0016874">
    <property type="term" value="F:ligase activity"/>
    <property type="evidence" value="ECO:0007669"/>
    <property type="project" value="UniProtKB-KW"/>
</dbReference>
<dbReference type="PANTHER" id="PTHR22754:SF32">
    <property type="entry name" value="DISCO-INTERACTING PROTEIN 2"/>
    <property type="match status" value="1"/>
</dbReference>
<name>A0AAE5A8P9_9NOCA</name>
<dbReference type="InterPro" id="IPR020845">
    <property type="entry name" value="AMP-binding_CS"/>
</dbReference>
<keyword evidence="3" id="KW-0276">Fatty acid metabolism</keyword>
<dbReference type="Gene3D" id="3.40.50.12780">
    <property type="entry name" value="N-terminal domain of ligase-like"/>
    <property type="match status" value="1"/>
</dbReference>
<dbReference type="EMBL" id="JAWLUP010000066">
    <property type="protein sequence ID" value="MDV7266994.1"/>
    <property type="molecule type" value="Genomic_DNA"/>
</dbReference>
<dbReference type="Proteomes" id="UP001185863">
    <property type="component" value="Unassembled WGS sequence"/>
</dbReference>
<sequence length="610" mass="66287">MRTRVGIVHFEGEDHVHSDFVSHVRAQAATYGEERSYTYHREVGRELVEEVLTYRQLDQDARAIASWLSTRPEAHRPVMLLYVDGIDFLRAFLGCLYAGVVAVPAPVPHDARSMARVATMFEDADVGLVLTTSAIEELLTAWIGDSGLTGTVAVASTDAAELGDPDEWQMPELDGDTLALLQYTSGSTSEPKGVMVTHGNLLHNAAAMIEAMSAAIRDGDAGSVVGWLPHFHDMGLIGMLLLPLYAGSNLAFMSPMTFLKRPVRWLQLIDRYRADITVGPNFAYDLLARRIPDDQLTGLDLSSVRVALNGAEPIRPRTLEAVLDRLRPYGFRADAFFPAYGMAEVTLLATAGAVGSPPVYLDVDPAALERNELTPMAGGTRLVSSGRAFGVDIRVVDPDTTDELPEGRVGELWIRGGSVTAGYWNRPEDTEEKFHATTLGGDGPFLRTGDLGASVGGEIFVTGRLKDLLIVNGRNLYPQDIEEAVRELHPALTGSAGVVFSMDTGRHERLLVIHEVKTGLLDQGHGANDTVTITDLARKIKLSVARAFDVPAPSVVLVDRHGVHRTTSGKVQRRSMRASFLENRVDAVLHEEIDPAVQGLRSRTATPAHA</sequence>
<dbReference type="RefSeq" id="WP_317744984.1">
    <property type="nucleotide sequence ID" value="NZ_JAWLUP010000066.1"/>
</dbReference>
<reference evidence="6" key="1">
    <citation type="submission" date="2023-10" db="EMBL/GenBank/DDBJ databases">
        <title>Development of a sustainable strategy for remediation of hydrocarbon-contaminated territories based on the waste exchange concept.</title>
        <authorList>
            <person name="Krivoruchko A."/>
        </authorList>
    </citation>
    <scope>NUCLEOTIDE SEQUENCE</scope>
    <source>
        <strain evidence="6">IEGM 68</strain>
    </source>
</reference>
<protein>
    <submittedName>
        <fullName evidence="6">Fatty acyl-AMP ligase</fullName>
    </submittedName>
</protein>
<evidence type="ECO:0000256" key="4">
    <source>
        <dbReference type="ARBA" id="ARBA00023098"/>
    </source>
</evidence>
<dbReference type="InterPro" id="IPR000873">
    <property type="entry name" value="AMP-dep_synth/lig_dom"/>
</dbReference>
<evidence type="ECO:0000256" key="3">
    <source>
        <dbReference type="ARBA" id="ARBA00022832"/>
    </source>
</evidence>
<keyword evidence="2 6" id="KW-0436">Ligase</keyword>
<feature type="domain" description="AMP-dependent synthetase/ligase" evidence="5">
    <location>
        <begin position="26"/>
        <end position="424"/>
    </location>
</feature>
<evidence type="ECO:0000259" key="5">
    <source>
        <dbReference type="Pfam" id="PF00501"/>
    </source>
</evidence>
<dbReference type="Pfam" id="PF00501">
    <property type="entry name" value="AMP-binding"/>
    <property type="match status" value="1"/>
</dbReference>